<evidence type="ECO:0000256" key="3">
    <source>
        <dbReference type="ARBA" id="ARBA00011532"/>
    </source>
</evidence>
<gene>
    <name evidence="9" type="ORF">BpHYR1_017951</name>
</gene>
<dbReference type="STRING" id="10195.A0A3M7P6W8"/>
<dbReference type="OrthoDB" id="5596051at2759"/>
<dbReference type="InterPro" id="IPR036812">
    <property type="entry name" value="NAD(P)_OxRdtase_dom_sf"/>
</dbReference>
<comment type="subunit">
    <text evidence="3">Heterodimer of a catalytic heavy chain and a regulatory light chain.</text>
</comment>
<dbReference type="GO" id="GO:0030234">
    <property type="term" value="F:enzyme regulator activity"/>
    <property type="evidence" value="ECO:0007669"/>
    <property type="project" value="TreeGrafter"/>
</dbReference>
<dbReference type="GO" id="GO:0035226">
    <property type="term" value="F:glutamate-cysteine ligase catalytic subunit binding"/>
    <property type="evidence" value="ECO:0007669"/>
    <property type="project" value="InterPro"/>
</dbReference>
<dbReference type="Proteomes" id="UP000276133">
    <property type="component" value="Unassembled WGS sequence"/>
</dbReference>
<dbReference type="GO" id="GO:0016874">
    <property type="term" value="F:ligase activity"/>
    <property type="evidence" value="ECO:0007669"/>
    <property type="project" value="UniProtKB-KW"/>
</dbReference>
<evidence type="ECO:0000256" key="4">
    <source>
        <dbReference type="ARBA" id="ARBA00022684"/>
    </source>
</evidence>
<evidence type="ECO:0000256" key="2">
    <source>
        <dbReference type="ARBA" id="ARBA00008612"/>
    </source>
</evidence>
<organism evidence="9 10">
    <name type="scientific">Brachionus plicatilis</name>
    <name type="common">Marine rotifer</name>
    <name type="synonym">Brachionus muelleri</name>
    <dbReference type="NCBI Taxonomy" id="10195"/>
    <lineage>
        <taxon>Eukaryota</taxon>
        <taxon>Metazoa</taxon>
        <taxon>Spiralia</taxon>
        <taxon>Gnathifera</taxon>
        <taxon>Rotifera</taxon>
        <taxon>Eurotatoria</taxon>
        <taxon>Monogononta</taxon>
        <taxon>Pseudotrocha</taxon>
        <taxon>Ploima</taxon>
        <taxon>Brachionidae</taxon>
        <taxon>Brachionus</taxon>
    </lineage>
</organism>
<dbReference type="AlphaFoldDB" id="A0A3M7P6W8"/>
<proteinExistence type="inferred from homology"/>
<dbReference type="PANTHER" id="PTHR13295">
    <property type="entry name" value="GLUTAMATE CYSTEINE LIGASE REGULATORY SUBUNIT"/>
    <property type="match status" value="1"/>
</dbReference>
<comment type="caution">
    <text evidence="9">The sequence shown here is derived from an EMBL/GenBank/DDBJ whole genome shotgun (WGS) entry which is preliminary data.</text>
</comment>
<name>A0A3M7P6W8_BRAPC</name>
<evidence type="ECO:0000313" key="9">
    <source>
        <dbReference type="EMBL" id="RMZ94699.1"/>
    </source>
</evidence>
<dbReference type="UniPathway" id="UPA00142">
    <property type="reaction ID" value="UER00209"/>
</dbReference>
<sequence length="170" mass="18909">MTSRSEQTVDTGSRTVDPVIPKATSLLINSGNIVSADRLKKRSNTSPQDELVEVINGTFWSWLSTIDSNAYQEQNSVECRHPVFEKLKETEHDDISISVKLFLNSLDTEIVSQSIKKILDEIGAKHIDTLIVSFPDKVFVHDQLPAQLVMPVWSIVQECVDSQVVSTAGL</sequence>
<feature type="non-terminal residue" evidence="9">
    <location>
        <position position="170"/>
    </location>
</feature>
<keyword evidence="9" id="KW-0436">Ligase</keyword>
<evidence type="ECO:0000256" key="5">
    <source>
        <dbReference type="ARBA" id="ARBA00030406"/>
    </source>
</evidence>
<evidence type="ECO:0000256" key="1">
    <source>
        <dbReference type="ARBA" id="ARBA00005006"/>
    </source>
</evidence>
<keyword evidence="4" id="KW-0317">Glutathione biosynthesis</keyword>
<evidence type="ECO:0000256" key="7">
    <source>
        <dbReference type="ARBA" id="ARBA00031732"/>
    </source>
</evidence>
<dbReference type="GO" id="GO:0006750">
    <property type="term" value="P:glutathione biosynthetic process"/>
    <property type="evidence" value="ECO:0007669"/>
    <property type="project" value="UniProtKB-UniPathway"/>
</dbReference>
<dbReference type="GO" id="GO:0017109">
    <property type="term" value="C:glutamate-cysteine ligase complex"/>
    <property type="evidence" value="ECO:0007669"/>
    <property type="project" value="TreeGrafter"/>
</dbReference>
<evidence type="ECO:0000256" key="6">
    <source>
        <dbReference type="ARBA" id="ARBA00031154"/>
    </source>
</evidence>
<protein>
    <recommendedName>
        <fullName evidence="7">GCS light chain</fullName>
    </recommendedName>
    <alternativeName>
        <fullName evidence="5">Gamma-ECS regulatory subunit</fullName>
    </alternativeName>
    <alternativeName>
        <fullName evidence="8">Gamma-glutamylcysteine synthetase regulatory subunit</fullName>
    </alternativeName>
    <alternativeName>
        <fullName evidence="6">Glutamate--cysteine ligase modifier subunit</fullName>
    </alternativeName>
</protein>
<dbReference type="EMBL" id="REGN01012854">
    <property type="protein sequence ID" value="RMZ94699.1"/>
    <property type="molecule type" value="Genomic_DNA"/>
</dbReference>
<evidence type="ECO:0000313" key="10">
    <source>
        <dbReference type="Proteomes" id="UP000276133"/>
    </source>
</evidence>
<comment type="pathway">
    <text evidence="1">Sulfur metabolism; glutathione biosynthesis; glutathione from L-cysteine and L-glutamate: step 1/2.</text>
</comment>
<dbReference type="InterPro" id="IPR032963">
    <property type="entry name" value="Gclm"/>
</dbReference>
<dbReference type="PANTHER" id="PTHR13295:SF4">
    <property type="entry name" value="GLUTAMATE--CYSTEINE LIGASE REGULATORY SUBUNIT"/>
    <property type="match status" value="1"/>
</dbReference>
<keyword evidence="10" id="KW-1185">Reference proteome</keyword>
<reference evidence="9 10" key="1">
    <citation type="journal article" date="2018" name="Sci. Rep.">
        <title>Genomic signatures of local adaptation to the degree of environmental predictability in rotifers.</title>
        <authorList>
            <person name="Franch-Gras L."/>
            <person name="Hahn C."/>
            <person name="Garcia-Roger E.M."/>
            <person name="Carmona M.J."/>
            <person name="Serra M."/>
            <person name="Gomez A."/>
        </authorList>
    </citation>
    <scope>NUCLEOTIDE SEQUENCE [LARGE SCALE GENOMIC DNA]</scope>
    <source>
        <strain evidence="9">HYR1</strain>
    </source>
</reference>
<accession>A0A3M7P6W8</accession>
<dbReference type="SUPFAM" id="SSF51430">
    <property type="entry name" value="NAD(P)-linked oxidoreductase"/>
    <property type="match status" value="1"/>
</dbReference>
<comment type="similarity">
    <text evidence="2">Belongs to the aldo/keto reductase family. Glutamate--cysteine ligase light chain subfamily.</text>
</comment>
<evidence type="ECO:0000256" key="8">
    <source>
        <dbReference type="ARBA" id="ARBA00032926"/>
    </source>
</evidence>